<dbReference type="PANTHER" id="PTHR36439">
    <property type="entry name" value="BLL4334 PROTEIN"/>
    <property type="match status" value="1"/>
</dbReference>
<dbReference type="RefSeq" id="WP_149486228.1">
    <property type="nucleotide sequence ID" value="NZ_CP036150.1"/>
</dbReference>
<dbReference type="InterPro" id="IPR012545">
    <property type="entry name" value="DUF1697"/>
</dbReference>
<dbReference type="PIRSF" id="PIRSF008502">
    <property type="entry name" value="UCP008502"/>
    <property type="match status" value="1"/>
</dbReference>
<proteinExistence type="predicted"/>
<dbReference type="KEGG" id="ock:EXM22_09165"/>
<dbReference type="PANTHER" id="PTHR36439:SF1">
    <property type="entry name" value="DUF1697 DOMAIN-CONTAINING PROTEIN"/>
    <property type="match status" value="1"/>
</dbReference>
<reference evidence="1 2" key="1">
    <citation type="submission" date="2019-02" db="EMBL/GenBank/DDBJ databases">
        <title>Complete Genome Sequence and Methylome Analysis of free living Spirochaetas.</title>
        <authorList>
            <person name="Fomenkov A."/>
            <person name="Dubinina G."/>
            <person name="Leshcheva N."/>
            <person name="Mikheeva N."/>
            <person name="Grabovich M."/>
            <person name="Vincze T."/>
            <person name="Roberts R.J."/>
        </authorList>
    </citation>
    <scope>NUCLEOTIDE SEQUENCE [LARGE SCALE GENOMIC DNA]</scope>
    <source>
        <strain evidence="1 2">K2</strain>
    </source>
</reference>
<protein>
    <submittedName>
        <fullName evidence="1">DUF1697 domain-containing protein</fullName>
    </submittedName>
</protein>
<dbReference type="Gene3D" id="3.30.70.1280">
    <property type="entry name" value="SP0830-like domains"/>
    <property type="match status" value="1"/>
</dbReference>
<evidence type="ECO:0000313" key="2">
    <source>
        <dbReference type="Proteomes" id="UP000324209"/>
    </source>
</evidence>
<dbReference type="OrthoDB" id="9806494at2"/>
<dbReference type="Pfam" id="PF08002">
    <property type="entry name" value="DUF1697"/>
    <property type="match status" value="1"/>
</dbReference>
<dbReference type="AlphaFoldDB" id="A0A5C1QLE1"/>
<dbReference type="Proteomes" id="UP000324209">
    <property type="component" value="Chromosome"/>
</dbReference>
<gene>
    <name evidence="1" type="ORF">EXM22_09165</name>
</gene>
<organism evidence="1 2">
    <name type="scientific">Oceanispirochaeta crateris</name>
    <dbReference type="NCBI Taxonomy" id="2518645"/>
    <lineage>
        <taxon>Bacteria</taxon>
        <taxon>Pseudomonadati</taxon>
        <taxon>Spirochaetota</taxon>
        <taxon>Spirochaetia</taxon>
        <taxon>Spirochaetales</taxon>
        <taxon>Spirochaetaceae</taxon>
        <taxon>Oceanispirochaeta</taxon>
    </lineage>
</organism>
<dbReference type="EMBL" id="CP036150">
    <property type="protein sequence ID" value="QEN08148.1"/>
    <property type="molecule type" value="Genomic_DNA"/>
</dbReference>
<evidence type="ECO:0000313" key="1">
    <source>
        <dbReference type="EMBL" id="QEN08148.1"/>
    </source>
</evidence>
<dbReference type="Gene3D" id="3.30.70.1260">
    <property type="entry name" value="bacterial protein sp0830 like"/>
    <property type="match status" value="1"/>
</dbReference>
<keyword evidence="2" id="KW-1185">Reference proteome</keyword>
<sequence length="178" mass="20852">MKYVLLLRGINVGTSIRISMKELKTWLEELGLSNVETYLNSGNALFESESVKIDLIQLIEDTIYQKCKQRIPILIKTAPEMLSIAKAIPDDWRNDKTQQTYVAFLFEDIANENFLDDLPIKKQYLEIKHVHEVLIWNIKKENYNKSRITKLVSHSSYRKMTTRNVNTTRKLADMCRDL</sequence>
<name>A0A5C1QLE1_9SPIO</name>
<dbReference type="SUPFAM" id="SSF160379">
    <property type="entry name" value="SP0830-like"/>
    <property type="match status" value="1"/>
</dbReference>
<accession>A0A5C1QLE1</accession>